<dbReference type="GO" id="GO:0070269">
    <property type="term" value="P:pyroptotic inflammatory response"/>
    <property type="evidence" value="ECO:0007669"/>
    <property type="project" value="TreeGrafter"/>
</dbReference>
<evidence type="ECO:0000313" key="15">
    <source>
        <dbReference type="Proteomes" id="UP001178461"/>
    </source>
</evidence>
<evidence type="ECO:0000256" key="6">
    <source>
        <dbReference type="ARBA" id="ARBA00022490"/>
    </source>
</evidence>
<feature type="domain" description="Gasdermin PUB" evidence="13">
    <location>
        <begin position="298"/>
        <end position="462"/>
    </location>
</feature>
<evidence type="ECO:0000256" key="5">
    <source>
        <dbReference type="ARBA" id="ARBA00022475"/>
    </source>
</evidence>
<feature type="domain" description="Gasdermin pore forming" evidence="12">
    <location>
        <begin position="35"/>
        <end position="267"/>
    </location>
</feature>
<keyword evidence="9" id="KW-0472">Membrane</keyword>
<dbReference type="PANTHER" id="PTHR16399">
    <property type="entry name" value="GASDERMIN"/>
    <property type="match status" value="1"/>
</dbReference>
<evidence type="ECO:0000256" key="4">
    <source>
        <dbReference type="ARBA" id="ARBA00022452"/>
    </source>
</evidence>
<dbReference type="InterPro" id="IPR041263">
    <property type="entry name" value="Gasdermin_PUB"/>
</dbReference>
<dbReference type="GO" id="GO:0042742">
    <property type="term" value="P:defense response to bacterium"/>
    <property type="evidence" value="ECO:0007669"/>
    <property type="project" value="TreeGrafter"/>
</dbReference>
<evidence type="ECO:0000256" key="8">
    <source>
        <dbReference type="ARBA" id="ARBA00022692"/>
    </source>
</evidence>
<dbReference type="EMBL" id="OX395138">
    <property type="protein sequence ID" value="CAI5790325.1"/>
    <property type="molecule type" value="Genomic_DNA"/>
</dbReference>
<keyword evidence="5" id="KW-1003">Cell membrane</keyword>
<name>A0AA35L5R0_9SAUR</name>
<dbReference type="GO" id="GO:0012501">
    <property type="term" value="P:programmed cell death"/>
    <property type="evidence" value="ECO:0007669"/>
    <property type="project" value="UniProtKB-KW"/>
</dbReference>
<comment type="similarity">
    <text evidence="3">Belongs to the gasdermin family.</text>
</comment>
<dbReference type="GO" id="GO:0001786">
    <property type="term" value="F:phosphatidylserine binding"/>
    <property type="evidence" value="ECO:0007669"/>
    <property type="project" value="TreeGrafter"/>
</dbReference>
<dbReference type="Pfam" id="PF04598">
    <property type="entry name" value="Gasdermin"/>
    <property type="match status" value="1"/>
</dbReference>
<dbReference type="InterPro" id="IPR007677">
    <property type="entry name" value="Gasdermin"/>
</dbReference>
<evidence type="ECO:0000256" key="3">
    <source>
        <dbReference type="ARBA" id="ARBA00009279"/>
    </source>
</evidence>
<keyword evidence="4" id="KW-1134">Transmembrane beta strand</keyword>
<evidence type="ECO:0000256" key="1">
    <source>
        <dbReference type="ARBA" id="ARBA00004496"/>
    </source>
</evidence>
<evidence type="ECO:0000259" key="13">
    <source>
        <dbReference type="Pfam" id="PF17708"/>
    </source>
</evidence>
<protein>
    <recommendedName>
        <fullName evidence="16">Gasdermin pore forming domain-containing protein</fullName>
    </recommendedName>
</protein>
<dbReference type="GO" id="GO:0070273">
    <property type="term" value="F:phosphatidylinositol-4-phosphate binding"/>
    <property type="evidence" value="ECO:0007669"/>
    <property type="project" value="TreeGrafter"/>
</dbReference>
<dbReference type="PANTHER" id="PTHR16399:SF18">
    <property type="entry name" value="GASDERMIN-A"/>
    <property type="match status" value="1"/>
</dbReference>
<gene>
    <name evidence="14" type="ORF">PODLI_1B034891</name>
</gene>
<keyword evidence="8" id="KW-0812">Transmembrane</keyword>
<keyword evidence="15" id="KW-1185">Reference proteome</keyword>
<dbReference type="Pfam" id="PF17708">
    <property type="entry name" value="Gasdermin_C"/>
    <property type="match status" value="1"/>
</dbReference>
<organism evidence="14 15">
    <name type="scientific">Podarcis lilfordi</name>
    <name type="common">Lilford's wall lizard</name>
    <dbReference type="NCBI Taxonomy" id="74358"/>
    <lineage>
        <taxon>Eukaryota</taxon>
        <taxon>Metazoa</taxon>
        <taxon>Chordata</taxon>
        <taxon>Craniata</taxon>
        <taxon>Vertebrata</taxon>
        <taxon>Euteleostomi</taxon>
        <taxon>Lepidosauria</taxon>
        <taxon>Squamata</taxon>
        <taxon>Bifurcata</taxon>
        <taxon>Unidentata</taxon>
        <taxon>Episquamata</taxon>
        <taxon>Laterata</taxon>
        <taxon>Lacertibaenia</taxon>
        <taxon>Lacertidae</taxon>
        <taxon>Podarcis</taxon>
    </lineage>
</organism>
<accession>A0AA35L5R0</accession>
<sequence>MDYLLSKEPSFSENSLSKYRRGQTASLAYISEMLFHKATKSLSKELDPTGDLIPVRSVIDQQHFRPLCLVQRKRKQSWWQTSRFQRTEYKLSDVLLSGDHAAKLEVQDSGSFTVVDHVDGKVEGNIGGRIEETRVEVVAAVSMSHSRSVNVRKIYVHPQLLDSATRDGKINLQHEFIKQSKMIRRDLFVINEAVETVEETEFRESSNAEGNIFYDTCINLKLKGGRGSKKAIIVPKSCILAFRAKQLLFGERDAHISHYPSKGRGSFDKTVQLCGSRQCDSIERKLISGIIREHKSKDIQQEVKTEFVIFSSLSAMLRGKFLTGFLVIMRENDLLQELELQLEEALEGTGQFKLKAGKPELRDMVENLQDSSGAVFADLVKAVLYFLYALDELTEEQLILLVESVEKKIVNSQLALVGSILDDFSRREKVFTIETKFLSEEELNITGAIIEMSGVTVQKNGSSLAGSGSPDAFSALCALYAALYALNILST</sequence>
<reference evidence="14" key="1">
    <citation type="submission" date="2022-12" db="EMBL/GenBank/DDBJ databases">
        <authorList>
            <person name="Alioto T."/>
            <person name="Alioto T."/>
            <person name="Gomez Garrido J."/>
        </authorList>
    </citation>
    <scope>NUCLEOTIDE SEQUENCE</scope>
</reference>
<evidence type="ECO:0000259" key="12">
    <source>
        <dbReference type="Pfam" id="PF04598"/>
    </source>
</evidence>
<evidence type="ECO:0000313" key="14">
    <source>
        <dbReference type="EMBL" id="CAI5790325.1"/>
    </source>
</evidence>
<evidence type="ECO:0000256" key="9">
    <source>
        <dbReference type="ARBA" id="ARBA00023136"/>
    </source>
</evidence>
<dbReference type="GO" id="GO:0005546">
    <property type="term" value="F:phosphatidylinositol-4,5-bisphosphate binding"/>
    <property type="evidence" value="ECO:0007669"/>
    <property type="project" value="TreeGrafter"/>
</dbReference>
<dbReference type="InterPro" id="IPR040460">
    <property type="entry name" value="Gasdermin_pore"/>
</dbReference>
<dbReference type="GO" id="GO:0005886">
    <property type="term" value="C:plasma membrane"/>
    <property type="evidence" value="ECO:0007669"/>
    <property type="project" value="UniProtKB-SubCell"/>
</dbReference>
<evidence type="ECO:0008006" key="16">
    <source>
        <dbReference type="Google" id="ProtNLM"/>
    </source>
</evidence>
<dbReference type="GO" id="GO:0005737">
    <property type="term" value="C:cytoplasm"/>
    <property type="evidence" value="ECO:0007669"/>
    <property type="project" value="UniProtKB-SubCell"/>
</dbReference>
<evidence type="ECO:0000256" key="2">
    <source>
        <dbReference type="ARBA" id="ARBA00004651"/>
    </source>
</evidence>
<proteinExistence type="inferred from homology"/>
<evidence type="ECO:0000256" key="10">
    <source>
        <dbReference type="ARBA" id="ARBA00023139"/>
    </source>
</evidence>
<keyword evidence="10" id="KW-0564">Palmitate</keyword>
<evidence type="ECO:0000256" key="11">
    <source>
        <dbReference type="ARBA" id="ARBA00023288"/>
    </source>
</evidence>
<comment type="subcellular location">
    <subcellularLocation>
        <location evidence="2">Cell membrane</location>
        <topology evidence="2">Multi-pass membrane protein</topology>
    </subcellularLocation>
    <subcellularLocation>
        <location evidence="1">Cytoplasm</location>
    </subcellularLocation>
</comment>
<keyword evidence="7" id="KW-1210">Necrosis</keyword>
<evidence type="ECO:0000256" key="7">
    <source>
        <dbReference type="ARBA" id="ARBA00022590"/>
    </source>
</evidence>
<dbReference type="Proteomes" id="UP001178461">
    <property type="component" value="Chromosome 13"/>
</dbReference>
<dbReference type="AlphaFoldDB" id="A0AA35L5R0"/>
<keyword evidence="6" id="KW-0963">Cytoplasm</keyword>
<keyword evidence="11" id="KW-0449">Lipoprotein</keyword>